<dbReference type="AlphaFoldDB" id="A0A6A2ZTS4"/>
<sequence length="278" mass="30548">MGDTVQSSLAVSMIGWSGSPLPAESIRLSQTPRNDSVHASDEQCLAKGGSDGGDIAMGEAIASVNDSPPQCADPPPTASVQKVSYASMVKGSTVGATEITMVLWMRMTVIVRLLGRSIGYRVLWNKIKALWQPQGNFQLIDLDNNYYLVHLENEGDYTRVLTDGPWVIFSDYLIVQPWSRDFSTSEDHPSKVIVRIHLLGLPYQYYSKALFKLIGSEVGNVIKVDYNTNVGRGLRGKDDLGKRLKQLRSVVEKLGRVILPGLQRLLKTGHSGNKVFGS</sequence>
<accession>A0A6A2ZTS4</accession>
<proteinExistence type="predicted"/>
<dbReference type="InterPro" id="IPR040256">
    <property type="entry name" value="At4g02000-like"/>
</dbReference>
<evidence type="ECO:0000313" key="3">
    <source>
        <dbReference type="EMBL" id="KAE8695270.1"/>
    </source>
</evidence>
<name>A0A6A2ZTS4_HIBSY</name>
<evidence type="ECO:0000256" key="1">
    <source>
        <dbReference type="SAM" id="MobiDB-lite"/>
    </source>
</evidence>
<feature type="region of interest" description="Disordered" evidence="1">
    <location>
        <begin position="30"/>
        <end position="49"/>
    </location>
</feature>
<dbReference type="Pfam" id="PF14111">
    <property type="entry name" value="DUF4283"/>
    <property type="match status" value="1"/>
</dbReference>
<dbReference type="EMBL" id="VEPZ02001089">
    <property type="protein sequence ID" value="KAE8695270.1"/>
    <property type="molecule type" value="Genomic_DNA"/>
</dbReference>
<dbReference type="InterPro" id="IPR025558">
    <property type="entry name" value="DUF4283"/>
</dbReference>
<protein>
    <recommendedName>
        <fullName evidence="2">DUF4283 domain-containing protein</fullName>
    </recommendedName>
</protein>
<gene>
    <name evidence="3" type="ORF">F3Y22_tig00110722pilonHSYRG00004</name>
</gene>
<organism evidence="3 4">
    <name type="scientific">Hibiscus syriacus</name>
    <name type="common">Rose of Sharon</name>
    <dbReference type="NCBI Taxonomy" id="106335"/>
    <lineage>
        <taxon>Eukaryota</taxon>
        <taxon>Viridiplantae</taxon>
        <taxon>Streptophyta</taxon>
        <taxon>Embryophyta</taxon>
        <taxon>Tracheophyta</taxon>
        <taxon>Spermatophyta</taxon>
        <taxon>Magnoliopsida</taxon>
        <taxon>eudicotyledons</taxon>
        <taxon>Gunneridae</taxon>
        <taxon>Pentapetalae</taxon>
        <taxon>rosids</taxon>
        <taxon>malvids</taxon>
        <taxon>Malvales</taxon>
        <taxon>Malvaceae</taxon>
        <taxon>Malvoideae</taxon>
        <taxon>Hibiscus</taxon>
    </lineage>
</organism>
<comment type="caution">
    <text evidence="3">The sequence shown here is derived from an EMBL/GenBank/DDBJ whole genome shotgun (WGS) entry which is preliminary data.</text>
</comment>
<dbReference type="Proteomes" id="UP000436088">
    <property type="component" value="Unassembled WGS sequence"/>
</dbReference>
<feature type="domain" description="DUF4283" evidence="2">
    <location>
        <begin position="106"/>
        <end position="185"/>
    </location>
</feature>
<reference evidence="3" key="1">
    <citation type="submission" date="2019-09" db="EMBL/GenBank/DDBJ databases">
        <title>Draft genome information of white flower Hibiscus syriacus.</title>
        <authorList>
            <person name="Kim Y.-M."/>
        </authorList>
    </citation>
    <scope>NUCLEOTIDE SEQUENCE [LARGE SCALE GENOMIC DNA]</scope>
    <source>
        <strain evidence="3">YM2019G1</strain>
    </source>
</reference>
<evidence type="ECO:0000313" key="4">
    <source>
        <dbReference type="Proteomes" id="UP000436088"/>
    </source>
</evidence>
<keyword evidence="4" id="KW-1185">Reference proteome</keyword>
<dbReference type="PANTHER" id="PTHR31286">
    <property type="entry name" value="GLYCINE-RICH CELL WALL STRUCTURAL PROTEIN 1.8-LIKE"/>
    <property type="match status" value="1"/>
</dbReference>
<dbReference type="PANTHER" id="PTHR31286:SF99">
    <property type="entry name" value="DUF4283 DOMAIN-CONTAINING PROTEIN"/>
    <property type="match status" value="1"/>
</dbReference>
<evidence type="ECO:0000259" key="2">
    <source>
        <dbReference type="Pfam" id="PF14111"/>
    </source>
</evidence>